<dbReference type="EMBL" id="CBWP010000059">
    <property type="protein sequence ID" value="CDL39484.1"/>
    <property type="molecule type" value="Genomic_DNA"/>
</dbReference>
<dbReference type="Gene3D" id="1.10.340.30">
    <property type="entry name" value="Hypothetical protein, domain 2"/>
    <property type="match status" value="1"/>
</dbReference>
<dbReference type="GO" id="GO:0046872">
    <property type="term" value="F:metal ion binding"/>
    <property type="evidence" value="ECO:0007669"/>
    <property type="project" value="UniProtKB-KW"/>
</dbReference>
<feature type="binding site" evidence="9">
    <location>
        <position position="188"/>
    </location>
    <ligand>
        <name>Zn(2+)</name>
        <dbReference type="ChEBI" id="CHEBI:29105"/>
    </ligand>
</feature>
<evidence type="ECO:0000256" key="9">
    <source>
        <dbReference type="PIRSR" id="PIRSR604597-1"/>
    </source>
</evidence>
<dbReference type="AlphaFoldDB" id="A0A7G2IVE9"/>
<evidence type="ECO:0000256" key="2">
    <source>
        <dbReference type="ARBA" id="ARBA00022763"/>
    </source>
</evidence>
<accession>A0A7G2IVE9</accession>
<evidence type="ECO:0000256" key="6">
    <source>
        <dbReference type="ARBA" id="ARBA00052558"/>
    </source>
</evidence>
<protein>
    <recommendedName>
        <fullName evidence="8">DNA-3-methyladenine glycosylase I</fullName>
        <ecNumber evidence="8">3.2.2.20</ecNumber>
    </recommendedName>
</protein>
<dbReference type="GO" id="GO:0006284">
    <property type="term" value="P:base-excision repair"/>
    <property type="evidence" value="ECO:0007669"/>
    <property type="project" value="InterPro"/>
</dbReference>
<proteinExistence type="predicted"/>
<sequence length="202" mass="22839">MKFFTPVKTARKNMQRCGWVSQDPLYIAYHDKEWGVPETDGKKLFEMICLEGQQAGLSWITVLKKRENYRHAFHHFDPEKVAAMTEEDVERLVLDAGIIRHRGKIQAIIGNARAFLTMAQNGESFSEFVWSFVDNQPQVTRAANLSDIPTSTPASDALSKALKKRGFKFVGTTICYSFMQACGLVNDHVTSCICYPGEQHDS</sequence>
<organism evidence="10 11">
    <name type="scientific">Citrobacter freundii</name>
    <dbReference type="NCBI Taxonomy" id="546"/>
    <lineage>
        <taxon>Bacteria</taxon>
        <taxon>Pseudomonadati</taxon>
        <taxon>Pseudomonadota</taxon>
        <taxon>Gammaproteobacteria</taxon>
        <taxon>Enterobacterales</taxon>
        <taxon>Enterobacteriaceae</taxon>
        <taxon>Citrobacter</taxon>
        <taxon>Citrobacter freundii complex</taxon>
    </lineage>
</organism>
<evidence type="ECO:0000256" key="4">
    <source>
        <dbReference type="ARBA" id="ARBA00022833"/>
    </source>
</evidence>
<dbReference type="EC" id="3.2.2.20" evidence="8"/>
<dbReference type="SUPFAM" id="SSF48150">
    <property type="entry name" value="DNA-glycosylase"/>
    <property type="match status" value="1"/>
</dbReference>
<evidence type="ECO:0000313" key="10">
    <source>
        <dbReference type="EMBL" id="CDL39484.1"/>
    </source>
</evidence>
<name>A0A7G2IVE9_CITFR</name>
<comment type="function">
    <text evidence="7">Hydrolysis of the deoxyribose N-glycosidic bond to excise 3-methyladenine from the damaged DNA polymer formed by alkylation lesions.</text>
</comment>
<evidence type="ECO:0000256" key="5">
    <source>
        <dbReference type="ARBA" id="ARBA00023204"/>
    </source>
</evidence>
<dbReference type="InterPro" id="IPR011257">
    <property type="entry name" value="DNA_glycosylase"/>
</dbReference>
<keyword evidence="2" id="KW-0227">DNA damage</keyword>
<evidence type="ECO:0000256" key="1">
    <source>
        <dbReference type="ARBA" id="ARBA00022723"/>
    </source>
</evidence>
<dbReference type="InterPro" id="IPR004597">
    <property type="entry name" value="Tag"/>
</dbReference>
<dbReference type="Pfam" id="PF03352">
    <property type="entry name" value="Adenine_glyco"/>
    <property type="match status" value="1"/>
</dbReference>
<evidence type="ECO:0000256" key="8">
    <source>
        <dbReference type="ARBA" id="ARBA00066766"/>
    </source>
</evidence>
<comment type="caution">
    <text evidence="10">The sequence shown here is derived from an EMBL/GenBank/DDBJ whole genome shotgun (WGS) entry which is preliminary data.</text>
</comment>
<evidence type="ECO:0000256" key="3">
    <source>
        <dbReference type="ARBA" id="ARBA00022801"/>
    </source>
</evidence>
<dbReference type="PANTHER" id="PTHR30037:SF4">
    <property type="entry name" value="DNA-3-METHYLADENINE GLYCOSYLASE I"/>
    <property type="match status" value="1"/>
</dbReference>
<dbReference type="NCBIfam" id="TIGR00624">
    <property type="entry name" value="tag"/>
    <property type="match status" value="1"/>
</dbReference>
<feature type="binding site" evidence="9">
    <location>
        <position position="192"/>
    </location>
    <ligand>
        <name>Zn(2+)</name>
        <dbReference type="ChEBI" id="CHEBI:29105"/>
    </ligand>
</feature>
<keyword evidence="3 10" id="KW-0378">Hydrolase</keyword>
<dbReference type="InterPro" id="IPR052891">
    <property type="entry name" value="DNA-3mA_glycosylase"/>
</dbReference>
<comment type="catalytic activity">
    <reaction evidence="6">
        <text>Hydrolysis of alkylated DNA, releasing 3-methyladenine.</text>
        <dbReference type="EC" id="3.2.2.20"/>
    </reaction>
</comment>
<dbReference type="InterPro" id="IPR005019">
    <property type="entry name" value="Adenine_glyco"/>
</dbReference>
<dbReference type="NCBIfam" id="NF007678">
    <property type="entry name" value="PRK10353.1"/>
    <property type="match status" value="1"/>
</dbReference>
<dbReference type="FunFam" id="1.10.340.30:FF:000009">
    <property type="entry name" value="DNA-3-methyladenine glycosylase I"/>
    <property type="match status" value="1"/>
</dbReference>
<dbReference type="Proteomes" id="UP000019194">
    <property type="component" value="Unassembled WGS sequence"/>
</dbReference>
<keyword evidence="5" id="KW-0234">DNA repair</keyword>
<keyword evidence="4 9" id="KW-0862">Zinc</keyword>
<dbReference type="GO" id="GO:0008725">
    <property type="term" value="F:DNA-3-methyladenine glycosylase activity"/>
    <property type="evidence" value="ECO:0007669"/>
    <property type="project" value="UniProtKB-EC"/>
</dbReference>
<dbReference type="PANTHER" id="PTHR30037">
    <property type="entry name" value="DNA-3-METHYLADENINE GLYCOSYLASE 1"/>
    <property type="match status" value="1"/>
</dbReference>
<keyword evidence="10" id="KW-0326">Glycosidase</keyword>
<keyword evidence="1 9" id="KW-0479">Metal-binding</keyword>
<evidence type="ECO:0000313" key="11">
    <source>
        <dbReference type="Proteomes" id="UP000019194"/>
    </source>
</evidence>
<reference evidence="10 11" key="1">
    <citation type="submission" date="2013-10" db="EMBL/GenBank/DDBJ databases">
        <title>Antibiotic resistance diversity of beta-lactamase producers in the General Hospital Vienna.</title>
        <authorList>
            <person name="Barisic I."/>
            <person name="Mitteregger D."/>
            <person name="Hirschl A.M."/>
            <person name="Noehammer C."/>
            <person name="Wiesinger-Mayr H."/>
        </authorList>
    </citation>
    <scope>NUCLEOTIDE SEQUENCE [LARGE SCALE GENOMIC DNA]</scope>
    <source>
        <strain evidence="10 11">ISC11</strain>
    </source>
</reference>
<feature type="binding site" evidence="9">
    <location>
        <position position="30"/>
    </location>
    <ligand>
        <name>Zn(2+)</name>
        <dbReference type="ChEBI" id="CHEBI:29105"/>
    </ligand>
</feature>
<feature type="binding site" evidence="9">
    <location>
        <position position="17"/>
    </location>
    <ligand>
        <name>Zn(2+)</name>
        <dbReference type="ChEBI" id="CHEBI:29105"/>
    </ligand>
</feature>
<evidence type="ECO:0000256" key="7">
    <source>
        <dbReference type="ARBA" id="ARBA00057608"/>
    </source>
</evidence>